<dbReference type="EMBL" id="JBITYG010000008">
    <property type="protein sequence ID" value="MFI9104101.1"/>
    <property type="molecule type" value="Genomic_DNA"/>
</dbReference>
<protein>
    <recommendedName>
        <fullName evidence="7">Mce-associated membrane protein</fullName>
    </recommendedName>
</protein>
<evidence type="ECO:0000256" key="2">
    <source>
        <dbReference type="ARBA" id="ARBA00023136"/>
    </source>
</evidence>
<gene>
    <name evidence="5" type="ORF">ACIGXA_26640</name>
</gene>
<dbReference type="PANTHER" id="PTHR37042">
    <property type="entry name" value="OUTER MEMBRANE PROTEIN RV1973"/>
    <property type="match status" value="1"/>
</dbReference>
<evidence type="ECO:0000256" key="3">
    <source>
        <dbReference type="SAM" id="MobiDB-lite"/>
    </source>
</evidence>
<dbReference type="RefSeq" id="WP_399653963.1">
    <property type="nucleotide sequence ID" value="NZ_JBITYG010000008.1"/>
</dbReference>
<keyword evidence="4" id="KW-0812">Transmembrane</keyword>
<evidence type="ECO:0008006" key="7">
    <source>
        <dbReference type="Google" id="ProtNLM"/>
    </source>
</evidence>
<reference evidence="5 6" key="1">
    <citation type="submission" date="2024-10" db="EMBL/GenBank/DDBJ databases">
        <title>The Natural Products Discovery Center: Release of the First 8490 Sequenced Strains for Exploring Actinobacteria Biosynthetic Diversity.</title>
        <authorList>
            <person name="Kalkreuter E."/>
            <person name="Kautsar S.A."/>
            <person name="Yang D."/>
            <person name="Bader C.D."/>
            <person name="Teijaro C.N."/>
            <person name="Fluegel L."/>
            <person name="Davis C.M."/>
            <person name="Simpson J.R."/>
            <person name="Lauterbach L."/>
            <person name="Steele A.D."/>
            <person name="Gui C."/>
            <person name="Meng S."/>
            <person name="Li G."/>
            <person name="Viehrig K."/>
            <person name="Ye F."/>
            <person name="Su P."/>
            <person name="Kiefer A.F."/>
            <person name="Nichols A."/>
            <person name="Cepeda A.J."/>
            <person name="Yan W."/>
            <person name="Fan B."/>
            <person name="Jiang Y."/>
            <person name="Adhikari A."/>
            <person name="Zheng C.-J."/>
            <person name="Schuster L."/>
            <person name="Cowan T.M."/>
            <person name="Smanski M.J."/>
            <person name="Chevrette M.G."/>
            <person name="De Carvalho L.P.S."/>
            <person name="Shen B."/>
        </authorList>
    </citation>
    <scope>NUCLEOTIDE SEQUENCE [LARGE SCALE GENOMIC DNA]</scope>
    <source>
        <strain evidence="5 6">NPDC053399</strain>
    </source>
</reference>
<evidence type="ECO:0000256" key="4">
    <source>
        <dbReference type="SAM" id="Phobius"/>
    </source>
</evidence>
<keyword evidence="6" id="KW-1185">Reference proteome</keyword>
<evidence type="ECO:0000256" key="1">
    <source>
        <dbReference type="ARBA" id="ARBA00004370"/>
    </source>
</evidence>
<dbReference type="InterPro" id="IPR032710">
    <property type="entry name" value="NTF2-like_dom_sf"/>
</dbReference>
<feature type="region of interest" description="Disordered" evidence="3">
    <location>
        <begin position="1"/>
        <end position="44"/>
    </location>
</feature>
<keyword evidence="4" id="KW-1133">Transmembrane helix</keyword>
<name>A0ABW8CFB8_9ACTN</name>
<accession>A0ABW8CFB8</accession>
<evidence type="ECO:0000313" key="5">
    <source>
        <dbReference type="EMBL" id="MFI9104101.1"/>
    </source>
</evidence>
<keyword evidence="2 4" id="KW-0472">Membrane</keyword>
<sequence length="210" mass="22006">MSTTEDTRTEPADEAAETVETVGTVGTADAAEEAEDAPAPGRRRRVTRAAAIVAGLLAVLLLTGVGLLIRTSQLTDQGATSNTALTDTGATSRVIGDVSNTLGKVFSYTPEDTQATELAARELLAGTAAGQYEALFGQVKQQVAAQKLTLTTHVVRAGVVRLDGDSAQLLVFLDQTAERKGRKATTAAAQLSVTARFHDGHWQITDITSR</sequence>
<proteinExistence type="predicted"/>
<comment type="subcellular location">
    <subcellularLocation>
        <location evidence="1">Membrane</location>
    </subcellularLocation>
</comment>
<feature type="transmembrane region" description="Helical" evidence="4">
    <location>
        <begin position="49"/>
        <end position="69"/>
    </location>
</feature>
<dbReference type="PANTHER" id="PTHR37042:SF4">
    <property type="entry name" value="OUTER MEMBRANE PROTEIN RV1973"/>
    <property type="match status" value="1"/>
</dbReference>
<evidence type="ECO:0000313" key="6">
    <source>
        <dbReference type="Proteomes" id="UP001614394"/>
    </source>
</evidence>
<dbReference type="Proteomes" id="UP001614394">
    <property type="component" value="Unassembled WGS sequence"/>
</dbReference>
<comment type="caution">
    <text evidence="5">The sequence shown here is derived from an EMBL/GenBank/DDBJ whole genome shotgun (WGS) entry which is preliminary data.</text>
</comment>
<feature type="compositionally biased region" description="Low complexity" evidence="3">
    <location>
        <begin position="18"/>
        <end position="29"/>
    </location>
</feature>
<feature type="compositionally biased region" description="Basic and acidic residues" evidence="3">
    <location>
        <begin position="1"/>
        <end position="11"/>
    </location>
</feature>
<dbReference type="SUPFAM" id="SSF54427">
    <property type="entry name" value="NTF2-like"/>
    <property type="match status" value="1"/>
</dbReference>
<organism evidence="5 6">
    <name type="scientific">Streptomyces fildesensis</name>
    <dbReference type="NCBI Taxonomy" id="375757"/>
    <lineage>
        <taxon>Bacteria</taxon>
        <taxon>Bacillati</taxon>
        <taxon>Actinomycetota</taxon>
        <taxon>Actinomycetes</taxon>
        <taxon>Kitasatosporales</taxon>
        <taxon>Streptomycetaceae</taxon>
        <taxon>Streptomyces</taxon>
    </lineage>
</organism>